<name>A0A7X6HXZ2_9ACTN</name>
<feature type="transmembrane region" description="Helical" evidence="11">
    <location>
        <begin position="869"/>
        <end position="896"/>
    </location>
</feature>
<evidence type="ECO:0000259" key="16">
    <source>
        <dbReference type="Pfam" id="PF20501"/>
    </source>
</evidence>
<evidence type="ECO:0000256" key="2">
    <source>
        <dbReference type="ARBA" id="ARBA00022448"/>
    </source>
</evidence>
<dbReference type="RefSeq" id="WP_167967935.1">
    <property type="nucleotide sequence ID" value="NZ_BHZG01000007.1"/>
</dbReference>
<keyword evidence="6 11" id="KW-1133">Transmembrane helix</keyword>
<feature type="compositionally biased region" description="Low complexity" evidence="10">
    <location>
        <begin position="915"/>
        <end position="931"/>
    </location>
</feature>
<feature type="transmembrane region" description="Helical" evidence="11">
    <location>
        <begin position="615"/>
        <end position="632"/>
    </location>
</feature>
<feature type="transmembrane region" description="Helical" evidence="11">
    <location>
        <begin position="76"/>
        <end position="97"/>
    </location>
</feature>
<feature type="compositionally biased region" description="Basic and acidic residues" evidence="10">
    <location>
        <begin position="933"/>
        <end position="944"/>
    </location>
</feature>
<evidence type="ECO:0000256" key="6">
    <source>
        <dbReference type="ARBA" id="ARBA00022989"/>
    </source>
</evidence>
<evidence type="ECO:0000256" key="8">
    <source>
        <dbReference type="ARBA" id="ARBA00023136"/>
    </source>
</evidence>
<dbReference type="InterPro" id="IPR046806">
    <property type="entry name" value="MrpA_C/MbhE"/>
</dbReference>
<feature type="transmembrane region" description="Helical" evidence="11">
    <location>
        <begin position="494"/>
        <end position="514"/>
    </location>
</feature>
<evidence type="ECO:0000256" key="9">
    <source>
        <dbReference type="RuleBase" id="RU000320"/>
    </source>
</evidence>
<feature type="domain" description="NADH:quinone oxidoreductase/Mrp antiporter transmembrane" evidence="12">
    <location>
        <begin position="121"/>
        <end position="402"/>
    </location>
</feature>
<dbReference type="GO" id="GO:0015297">
    <property type="term" value="F:antiporter activity"/>
    <property type="evidence" value="ECO:0007669"/>
    <property type="project" value="UniProtKB-KW"/>
</dbReference>
<dbReference type="AlphaFoldDB" id="A0A7X6HXZ2"/>
<dbReference type="PANTHER" id="PTHR43373">
    <property type="entry name" value="NA(+)/H(+) ANTIPORTER SUBUNIT"/>
    <property type="match status" value="1"/>
</dbReference>
<feature type="transmembrane region" description="Helical" evidence="11">
    <location>
        <begin position="805"/>
        <end position="825"/>
    </location>
</feature>
<gene>
    <name evidence="17" type="ORF">HCN56_03315</name>
</gene>
<keyword evidence="7" id="KW-0406">Ion transport</keyword>
<feature type="transmembrane region" description="Helical" evidence="11">
    <location>
        <begin position="837"/>
        <end position="857"/>
    </location>
</feature>
<feature type="domain" description="NADH-Ubiquinone oxidoreductase (complex I) chain 5 N-terminal" evidence="13">
    <location>
        <begin position="59"/>
        <end position="99"/>
    </location>
</feature>
<dbReference type="GO" id="GO:0005886">
    <property type="term" value="C:plasma membrane"/>
    <property type="evidence" value="ECO:0007669"/>
    <property type="project" value="UniProtKB-SubCell"/>
</dbReference>
<feature type="transmembrane region" description="Helical" evidence="11">
    <location>
        <begin position="560"/>
        <end position="578"/>
    </location>
</feature>
<feature type="transmembrane region" description="Helical" evidence="11">
    <location>
        <begin position="317"/>
        <end position="339"/>
    </location>
</feature>
<comment type="caution">
    <text evidence="17">The sequence shown here is derived from an EMBL/GenBank/DDBJ whole genome shotgun (WGS) entry which is preliminary data.</text>
</comment>
<comment type="subcellular location">
    <subcellularLocation>
        <location evidence="1">Cell membrane</location>
        <topology evidence="1">Multi-pass membrane protein</topology>
    </subcellularLocation>
    <subcellularLocation>
        <location evidence="9">Membrane</location>
        <topology evidence="9">Multi-pass membrane protein</topology>
    </subcellularLocation>
</comment>
<keyword evidence="18" id="KW-1185">Reference proteome</keyword>
<feature type="transmembrane region" description="Helical" evidence="11">
    <location>
        <begin position="590"/>
        <end position="608"/>
    </location>
</feature>
<proteinExistence type="predicted"/>
<dbReference type="Proteomes" id="UP000578686">
    <property type="component" value="Unassembled WGS sequence"/>
</dbReference>
<evidence type="ECO:0000256" key="1">
    <source>
        <dbReference type="ARBA" id="ARBA00004651"/>
    </source>
</evidence>
<feature type="transmembrane region" description="Helical" evidence="11">
    <location>
        <begin position="196"/>
        <end position="215"/>
    </location>
</feature>
<dbReference type="Pfam" id="PF04039">
    <property type="entry name" value="MnhB"/>
    <property type="match status" value="1"/>
</dbReference>
<evidence type="ECO:0000313" key="18">
    <source>
        <dbReference type="Proteomes" id="UP000578686"/>
    </source>
</evidence>
<keyword evidence="4" id="KW-1003">Cell membrane</keyword>
<feature type="transmembrane region" description="Helical" evidence="11">
    <location>
        <begin position="399"/>
        <end position="420"/>
    </location>
</feature>
<feature type="transmembrane region" description="Helical" evidence="11">
    <location>
        <begin position="638"/>
        <end position="657"/>
    </location>
</feature>
<dbReference type="Pfam" id="PF20501">
    <property type="entry name" value="MbhE"/>
    <property type="match status" value="1"/>
</dbReference>
<sequence length="944" mass="95841">MTLMMLLAAAATLAALAPAVARSWGGRAGWFVAAALTLLTAVLVTLRPTGGALTESVAWIPAADISLRLQLDGLSFLFALVVLGVGALVMLYSAAYVKEKAPGFYLLMAFFAFAMLALVLADDIVVMFVAWELTTLCSYLLILRSSPDAAAPAGRTLLVTAGGGLALLGAVTALVVRTGTTELTAVLNDPVWREDPLFAGIVAALVALAAMTKSAQFPFHAWLPDAMVAPAPVSAYLHAAAMVKAGIYLLMRFSEAASATWVWPTILVTVGLGTAIMGAVFALQRTDLKELFAYSTVSQLGLLVAVIGVGTPEALTAAALHVVAHALFKSSGFMYVGLVEKRAGTRDIRELHGLARAMPWTSAMAVLGVAGMAGLPPLLGFASKELVLDAMAHSPAGTAVGLGIALAATAASVGTVAYSARVVVRTLPGQPMELKPARGTVSMAVAVGATAVAGAVGGLLVGLLDPVVLPAAADATGTAVGELYPLSLWHGVNLALLLSAVAVGGGAIAVWQRVRVDAALDRRLFPFTGVAAVTRAQSATIAAGRRVGDLTRTDHPSSHLAVPLVVIAGGGLLAAALTTGEWGLGGGAPVADVGLTVLIVVGVVAAVASRTRLGAVIAAGIVGFTVALWFYSLGAADVALTQLLVEILTVVVMVLVLRRLPATFRRRGAGGRLRGGIVAVAAGAVATVGTLALTGDRALSSAGEFFLRLAEDETGGTNVVNTILVDFRALDTLGELVVLGIAALAMTALLTARTPVGGTPDAAPPGPLSDPALNTVFLRSLARPLVPLMLLGSLYALLRGHNAPGGGFIAALLGASALALLYLAAVSDRAAPLRLPYLAITGVGILVAVGSGVLGLADGSFLRPLHADLLGVHLTTALVFDLGVYLAVFGVILAAVNLLGMPPLDDPPRSRDRAGAPTAPRPTTAASASVPAEDDHSATEEAPR</sequence>
<keyword evidence="2" id="KW-0813">Transport</keyword>
<dbReference type="NCBIfam" id="NF009290">
    <property type="entry name" value="PRK12650.1"/>
    <property type="match status" value="1"/>
</dbReference>
<dbReference type="EMBL" id="JAAVJD010000011">
    <property type="protein sequence ID" value="NJQ04634.1"/>
    <property type="molecule type" value="Genomic_DNA"/>
</dbReference>
<dbReference type="PRINTS" id="PR01434">
    <property type="entry name" value="NADHDHGNASE5"/>
</dbReference>
<feature type="domain" description="Na+/H+ antiporter MnhB subunit-related protein" evidence="14">
    <location>
        <begin position="778"/>
        <end position="893"/>
    </location>
</feature>
<feature type="transmembrane region" description="Helical" evidence="11">
    <location>
        <begin position="291"/>
        <end position="311"/>
    </location>
</feature>
<feature type="transmembrane region" description="Helical" evidence="11">
    <location>
        <begin position="127"/>
        <end position="144"/>
    </location>
</feature>
<feature type="transmembrane region" description="Helical" evidence="11">
    <location>
        <begin position="261"/>
        <end position="284"/>
    </location>
</feature>
<dbReference type="PANTHER" id="PTHR43373:SF1">
    <property type="entry name" value="NA(+)_H(+) ANTIPORTER SUBUNIT A"/>
    <property type="match status" value="1"/>
</dbReference>
<dbReference type="GO" id="GO:0006811">
    <property type="term" value="P:monoatomic ion transport"/>
    <property type="evidence" value="ECO:0007669"/>
    <property type="project" value="UniProtKB-KW"/>
</dbReference>
<feature type="transmembrane region" description="Helical" evidence="11">
    <location>
        <begin position="156"/>
        <end position="176"/>
    </location>
</feature>
<evidence type="ECO:0000313" key="17">
    <source>
        <dbReference type="EMBL" id="NJQ04634.1"/>
    </source>
</evidence>
<dbReference type="InterPro" id="IPR001750">
    <property type="entry name" value="ND/Mrp_TM"/>
</dbReference>
<feature type="transmembrane region" description="Helical" evidence="11">
    <location>
        <begin position="360"/>
        <end position="379"/>
    </location>
</feature>
<feature type="transmembrane region" description="Helical" evidence="11">
    <location>
        <begin position="441"/>
        <end position="464"/>
    </location>
</feature>
<accession>A0A7X6HXZ2</accession>
<dbReference type="Pfam" id="PF13244">
    <property type="entry name" value="MbhD"/>
    <property type="match status" value="1"/>
</dbReference>
<keyword evidence="5 9" id="KW-0812">Transmembrane</keyword>
<evidence type="ECO:0000259" key="14">
    <source>
        <dbReference type="Pfam" id="PF04039"/>
    </source>
</evidence>
<feature type="transmembrane region" description="Helical" evidence="11">
    <location>
        <begin position="227"/>
        <end position="249"/>
    </location>
</feature>
<organism evidence="17 18">
    <name type="scientific">Streptomyces lonarensis</name>
    <dbReference type="NCBI Taxonomy" id="700599"/>
    <lineage>
        <taxon>Bacteria</taxon>
        <taxon>Bacillati</taxon>
        <taxon>Actinomycetota</taxon>
        <taxon>Actinomycetes</taxon>
        <taxon>Kitasatosporales</taxon>
        <taxon>Streptomycetaceae</taxon>
        <taxon>Streptomyces</taxon>
    </lineage>
</organism>
<feature type="transmembrane region" description="Helical" evidence="11">
    <location>
        <begin position="104"/>
        <end position="121"/>
    </location>
</feature>
<feature type="domain" description="MrpA C-terminal/MbhE" evidence="16">
    <location>
        <begin position="672"/>
        <end position="752"/>
    </location>
</feature>
<reference evidence="17 18" key="1">
    <citation type="submission" date="2020-03" db="EMBL/GenBank/DDBJ databases">
        <title>Draft genome of Streptomyces sp. ventii, isolated from the Axial Seamount in the Pacific Ocean, and resequencing of the two type strains Streptomyces lonarensis strain NCL 716 and Streptomyces bohaiensis strain 11A07.</title>
        <authorList>
            <person name="Loughran R.M."/>
            <person name="Pfannmuller K.M."/>
            <person name="Wasson B.J."/>
            <person name="Deadmond M.C."/>
            <person name="Paddock B.E."/>
            <person name="Koyack M.J."/>
            <person name="Gallegos D.A."/>
            <person name="Mitchell E.A."/>
            <person name="Ushijima B."/>
            <person name="Saw J.H."/>
            <person name="Mcphail K.L."/>
            <person name="Videau P."/>
        </authorList>
    </citation>
    <scope>NUCLEOTIDE SEQUENCE [LARGE SCALE GENOMIC DNA]</scope>
    <source>
        <strain evidence="17 18">NCL716</strain>
    </source>
</reference>
<keyword evidence="8 11" id="KW-0472">Membrane</keyword>
<evidence type="ECO:0000256" key="3">
    <source>
        <dbReference type="ARBA" id="ARBA00022449"/>
    </source>
</evidence>
<evidence type="ECO:0000259" key="13">
    <source>
        <dbReference type="Pfam" id="PF00662"/>
    </source>
</evidence>
<evidence type="ECO:0000256" key="5">
    <source>
        <dbReference type="ARBA" id="ARBA00022692"/>
    </source>
</evidence>
<evidence type="ECO:0000259" key="12">
    <source>
        <dbReference type="Pfam" id="PF00361"/>
    </source>
</evidence>
<dbReference type="InterPro" id="IPR050616">
    <property type="entry name" value="CPA3_Na-H_Antiporter_A"/>
</dbReference>
<keyword evidence="3" id="KW-0050">Antiport</keyword>
<dbReference type="Pfam" id="PF00662">
    <property type="entry name" value="Proton_antipo_N"/>
    <property type="match status" value="1"/>
</dbReference>
<evidence type="ECO:0000256" key="7">
    <source>
        <dbReference type="ARBA" id="ARBA00023065"/>
    </source>
</evidence>
<evidence type="ECO:0000256" key="11">
    <source>
        <dbReference type="SAM" id="Phobius"/>
    </source>
</evidence>
<feature type="domain" description="MrpA C-terminal/MbhD" evidence="15">
    <location>
        <begin position="597"/>
        <end position="661"/>
    </location>
</feature>
<evidence type="ECO:0000256" key="4">
    <source>
        <dbReference type="ARBA" id="ARBA00022475"/>
    </source>
</evidence>
<dbReference type="InterPro" id="IPR001516">
    <property type="entry name" value="Proton_antipo_N"/>
</dbReference>
<evidence type="ECO:0000256" key="10">
    <source>
        <dbReference type="SAM" id="MobiDB-lite"/>
    </source>
</evidence>
<protein>
    <submittedName>
        <fullName evidence="17">DUF4040 family protein</fullName>
    </submittedName>
</protein>
<dbReference type="InterPro" id="IPR007182">
    <property type="entry name" value="MnhB"/>
</dbReference>
<dbReference type="InterPro" id="IPR025383">
    <property type="entry name" value="MrpA_C/MbhD"/>
</dbReference>
<dbReference type="Pfam" id="PF00361">
    <property type="entry name" value="Proton_antipo_M"/>
    <property type="match status" value="1"/>
</dbReference>
<feature type="region of interest" description="Disordered" evidence="10">
    <location>
        <begin position="904"/>
        <end position="944"/>
    </location>
</feature>
<evidence type="ECO:0000259" key="15">
    <source>
        <dbReference type="Pfam" id="PF13244"/>
    </source>
</evidence>